<feature type="region of interest" description="Disordered" evidence="10">
    <location>
        <begin position="296"/>
        <end position="323"/>
    </location>
</feature>
<evidence type="ECO:0000256" key="5">
    <source>
        <dbReference type="ARBA" id="ARBA00022695"/>
    </source>
</evidence>
<dbReference type="NCBIfam" id="NF003587">
    <property type="entry name" value="PRK05253.1"/>
    <property type="match status" value="1"/>
</dbReference>
<evidence type="ECO:0000256" key="7">
    <source>
        <dbReference type="ARBA" id="ARBA00022840"/>
    </source>
</evidence>
<name>A0ABX6IFE2_9ACTN</name>
<keyword evidence="4 12" id="KW-0808">Transferase</keyword>
<evidence type="ECO:0000256" key="8">
    <source>
        <dbReference type="ARBA" id="ARBA00030256"/>
    </source>
</evidence>
<organism evidence="12 13">
    <name type="scientific">Gordonia pseudamarae</name>
    <dbReference type="NCBI Taxonomy" id="2831662"/>
    <lineage>
        <taxon>Bacteria</taxon>
        <taxon>Bacillati</taxon>
        <taxon>Actinomycetota</taxon>
        <taxon>Actinomycetes</taxon>
        <taxon>Mycobacteriales</taxon>
        <taxon>Gordoniaceae</taxon>
        <taxon>Gordonia</taxon>
    </lineage>
</organism>
<evidence type="ECO:0000256" key="10">
    <source>
        <dbReference type="SAM" id="MobiDB-lite"/>
    </source>
</evidence>
<dbReference type="InterPro" id="IPR050128">
    <property type="entry name" value="Sulfate_adenylyltrnsfr_sub2"/>
</dbReference>
<evidence type="ECO:0000256" key="1">
    <source>
        <dbReference type="ARBA" id="ARBA00008885"/>
    </source>
</evidence>
<dbReference type="EC" id="2.7.7.4" evidence="2"/>
<feature type="domain" description="Phosphoadenosine phosphosulphate reductase" evidence="11">
    <location>
        <begin position="46"/>
        <end position="276"/>
    </location>
</feature>
<dbReference type="NCBIfam" id="TIGR02039">
    <property type="entry name" value="CysD"/>
    <property type="match status" value="1"/>
</dbReference>
<dbReference type="EMBL" id="CP045809">
    <property type="protein sequence ID" value="QHN34567.1"/>
    <property type="molecule type" value="Genomic_DNA"/>
</dbReference>
<dbReference type="InterPro" id="IPR002500">
    <property type="entry name" value="PAPS_reduct_dom"/>
</dbReference>
<evidence type="ECO:0000313" key="13">
    <source>
        <dbReference type="Proteomes" id="UP001059836"/>
    </source>
</evidence>
<keyword evidence="7" id="KW-0067">ATP-binding</keyword>
<reference evidence="12" key="1">
    <citation type="journal article" date="2021" name="Nat. Microbiol.">
        <title>Cocultivation of an ultrasmall environmental parasitic bacterium with lytic ability against bacteria associated with wastewater foams.</title>
        <authorList>
            <person name="Batinovic S."/>
            <person name="Rose J.J.A."/>
            <person name="Ratcliffe J."/>
            <person name="Seviour R.J."/>
            <person name="Petrovski S."/>
        </authorList>
    </citation>
    <scope>NUCLEOTIDE SEQUENCE</scope>
    <source>
        <strain evidence="12">CON9</strain>
    </source>
</reference>
<dbReference type="InterPro" id="IPR014729">
    <property type="entry name" value="Rossmann-like_a/b/a_fold"/>
</dbReference>
<dbReference type="InterPro" id="IPR011784">
    <property type="entry name" value="SO4_adenylTrfase_ssu"/>
</dbReference>
<evidence type="ECO:0000256" key="3">
    <source>
        <dbReference type="ARBA" id="ARBA00022004"/>
    </source>
</evidence>
<dbReference type="PANTHER" id="PTHR43196">
    <property type="entry name" value="SULFATE ADENYLYLTRANSFERASE SUBUNIT 2"/>
    <property type="match status" value="1"/>
</dbReference>
<keyword evidence="6" id="KW-0547">Nucleotide-binding</keyword>
<gene>
    <name evidence="12" type="primary">cysD</name>
    <name evidence="12" type="ORF">GII31_06285</name>
</gene>
<dbReference type="NCBIfam" id="NF009214">
    <property type="entry name" value="PRK12563.1"/>
    <property type="match status" value="1"/>
</dbReference>
<comment type="similarity">
    <text evidence="1">Belongs to the PAPS reductase family. CysD subfamily.</text>
</comment>
<dbReference type="RefSeq" id="WP_213247811.1">
    <property type="nucleotide sequence ID" value="NZ_CP045806.1"/>
</dbReference>
<dbReference type="Proteomes" id="UP001059836">
    <property type="component" value="Chromosome"/>
</dbReference>
<dbReference type="PANTHER" id="PTHR43196:SF1">
    <property type="entry name" value="SULFATE ADENYLYLTRANSFERASE SUBUNIT 2"/>
    <property type="match status" value="1"/>
</dbReference>
<evidence type="ECO:0000259" key="11">
    <source>
        <dbReference type="Pfam" id="PF01507"/>
    </source>
</evidence>
<keyword evidence="5 12" id="KW-0548">Nucleotidyltransferase</keyword>
<dbReference type="Gene3D" id="3.40.50.620">
    <property type="entry name" value="HUPs"/>
    <property type="match status" value="1"/>
</dbReference>
<evidence type="ECO:0000256" key="6">
    <source>
        <dbReference type="ARBA" id="ARBA00022741"/>
    </source>
</evidence>
<dbReference type="GO" id="GO:0004781">
    <property type="term" value="F:sulfate adenylyltransferase (ATP) activity"/>
    <property type="evidence" value="ECO:0007669"/>
    <property type="project" value="UniProtKB-EC"/>
</dbReference>
<protein>
    <recommendedName>
        <fullName evidence="3">Sulfate adenylyltransferase subunit 2</fullName>
        <ecNumber evidence="2">2.7.7.4</ecNumber>
    </recommendedName>
    <alternativeName>
        <fullName evidence="8">ATP-sulfurylase small subunit</fullName>
    </alternativeName>
    <alternativeName>
        <fullName evidence="9">Sulfate adenylate transferase</fullName>
    </alternativeName>
</protein>
<dbReference type="PIRSF" id="PIRSF002936">
    <property type="entry name" value="CysDAde_trans"/>
    <property type="match status" value="1"/>
</dbReference>
<evidence type="ECO:0000256" key="2">
    <source>
        <dbReference type="ARBA" id="ARBA00012391"/>
    </source>
</evidence>
<feature type="compositionally biased region" description="Basic and acidic residues" evidence="10">
    <location>
        <begin position="297"/>
        <end position="323"/>
    </location>
</feature>
<accession>A0ABX6IFE2</accession>
<evidence type="ECO:0000256" key="9">
    <source>
        <dbReference type="ARBA" id="ARBA00031812"/>
    </source>
</evidence>
<dbReference type="SUPFAM" id="SSF52402">
    <property type="entry name" value="Adenine nucleotide alpha hydrolases-like"/>
    <property type="match status" value="1"/>
</dbReference>
<proteinExistence type="inferred from homology"/>
<evidence type="ECO:0000313" key="12">
    <source>
        <dbReference type="EMBL" id="QHN34567.1"/>
    </source>
</evidence>
<dbReference type="Pfam" id="PF01507">
    <property type="entry name" value="PAPS_reduct"/>
    <property type="match status" value="1"/>
</dbReference>
<keyword evidence="13" id="KW-1185">Reference proteome</keyword>
<sequence length="323" mass="36520">MTLDTAAVAPAAPATATDVEHVPALRILEAEAVHIIREVVAELERPVLLFSGGKDSIVLLHLAEKAFRPHPLPFPILHVDTGHNFSEVIAFRDKRVTPSAARPEGVRLIVASVQESIDTGRVEETTDPSGSRNRLQTRTLLDALEKYRFDAAFGGARRDEDRARAKERVFSFRDEFGQWDPRAQRPEPWSIYNGRIRRGESVRVFPLSNWTELDIWRYIELENIELPSIYFAAQRDVFERDGILLTVSPFTHPRPEETVNNEWVRYRTVGDLTITGAVRSTATTLPEIIAEVSEATVSERGETRADDRTSSAAMEDRKREGYF</sequence>
<evidence type="ECO:0000256" key="4">
    <source>
        <dbReference type="ARBA" id="ARBA00022679"/>
    </source>
</evidence>